<comment type="caution">
    <text evidence="11">The sequence shown here is derived from an EMBL/GenBank/DDBJ whole genome shotgun (WGS) entry which is preliminary data.</text>
</comment>
<evidence type="ECO:0000256" key="8">
    <source>
        <dbReference type="ARBA" id="ARBA00023242"/>
    </source>
</evidence>
<feature type="region of interest" description="Disordered" evidence="9">
    <location>
        <begin position="282"/>
        <end position="343"/>
    </location>
</feature>
<dbReference type="SUPFAM" id="SSF57716">
    <property type="entry name" value="Glucocorticoid receptor-like (DNA-binding domain)"/>
    <property type="match status" value="1"/>
</dbReference>
<feature type="domain" description="Nuclear receptor" evidence="10">
    <location>
        <begin position="159"/>
        <end position="235"/>
    </location>
</feature>
<organism evidence="11 12">
    <name type="scientific">Penaeus vannamei</name>
    <name type="common">Whiteleg shrimp</name>
    <name type="synonym">Litopenaeus vannamei</name>
    <dbReference type="NCBI Taxonomy" id="6689"/>
    <lineage>
        <taxon>Eukaryota</taxon>
        <taxon>Metazoa</taxon>
        <taxon>Ecdysozoa</taxon>
        <taxon>Arthropoda</taxon>
        <taxon>Crustacea</taxon>
        <taxon>Multicrustacea</taxon>
        <taxon>Malacostraca</taxon>
        <taxon>Eumalacostraca</taxon>
        <taxon>Eucarida</taxon>
        <taxon>Decapoda</taxon>
        <taxon>Dendrobranchiata</taxon>
        <taxon>Penaeoidea</taxon>
        <taxon>Penaeidae</taxon>
        <taxon>Penaeus</taxon>
    </lineage>
</organism>
<feature type="compositionally biased region" description="Low complexity" evidence="9">
    <location>
        <begin position="523"/>
        <end position="532"/>
    </location>
</feature>
<evidence type="ECO:0000313" key="12">
    <source>
        <dbReference type="Proteomes" id="UP000283509"/>
    </source>
</evidence>
<evidence type="ECO:0000259" key="10">
    <source>
        <dbReference type="PROSITE" id="PS51030"/>
    </source>
</evidence>
<dbReference type="Proteomes" id="UP000283509">
    <property type="component" value="Unassembled WGS sequence"/>
</dbReference>
<keyword evidence="4" id="KW-0805">Transcription regulation</keyword>
<keyword evidence="5" id="KW-0238">DNA-binding</keyword>
<accession>A0A3R7M0I9</accession>
<dbReference type="SMART" id="SM00399">
    <property type="entry name" value="ZnF_C4"/>
    <property type="match status" value="1"/>
</dbReference>
<dbReference type="PANTHER" id="PTHR48092">
    <property type="entry name" value="KNIRPS-RELATED PROTEIN-RELATED"/>
    <property type="match status" value="1"/>
</dbReference>
<feature type="region of interest" description="Disordered" evidence="9">
    <location>
        <begin position="392"/>
        <end position="448"/>
    </location>
</feature>
<dbReference type="PROSITE" id="PS00031">
    <property type="entry name" value="NUCLEAR_REC_DBD_1"/>
    <property type="match status" value="1"/>
</dbReference>
<feature type="compositionally biased region" description="Low complexity" evidence="9">
    <location>
        <begin position="404"/>
        <end position="420"/>
    </location>
</feature>
<dbReference type="STRING" id="6689.A0A3R7M0I9"/>
<keyword evidence="8" id="KW-0539">Nucleus</keyword>
<sequence length="699" mass="74521">MATLRPRPYEVIGRYRGYGRSYLQHFDPLHLGPGDTPAAAFPTTMQGKHAYALSATYAVRSRVFAAGGRTAQTAWRMRAIPGYVAANGVPRNNLRRRTGLAEDVAGRHNRRVTATASSSQPSPIDINLTERFHSQLATAGSSRHDPIVMNLFSSFCRMNQLCKVCGEPAAGFHFGAFTCEGCKSFFGRTYNNLSQVHECKNGGQCVINKQNRTSCKACRLRKCLVVGMSKSGSRYGRRSNWFKIHCLLQEQAAQINNGLDGGGGGGSFPGAVAGSLSLSPASMPALSPAKSEDEAKGESPALSSPESCLSETSIDVEPRRTSSPKDMSVVEGGGRGAERFGEGGRRDLAGAAGLSLYGLHPGLSLLHASHLYSRLYPPMLYSGIPPSLLVPPGVPRAQPPSSPPKEASASSPRMCSPHALSPRHHSPRPHSPPRPLTPPVRPMSDYRSPLAPPLALHLGFPFARKRVADSPVEEMRAASLSPQAWEATPAPEQEAPIDLSVKRPRLLAPSPGTPTPVSPPVSPVLTAVPTSTAPVDLTTKADSPSSALPRDSPPPPPSSALPRESALPRDSPSSALPRDSPSTALPRDSPSSALPQDSHSSALPRDSPSSALPQDSHSSALPRPPRRRTSGRPRRTLVWNTLSLLPGHSWAPYGPRLRHVLFVYGPCLTRSALAGGGPQLQLGRYTLLAEAASRPFLFD</sequence>
<proteinExistence type="predicted"/>
<keyword evidence="1" id="KW-0479">Metal-binding</keyword>
<reference evidence="11 12" key="1">
    <citation type="submission" date="2018-04" db="EMBL/GenBank/DDBJ databases">
        <authorList>
            <person name="Zhang X."/>
            <person name="Yuan J."/>
            <person name="Li F."/>
            <person name="Xiang J."/>
        </authorList>
    </citation>
    <scope>NUCLEOTIDE SEQUENCE [LARGE SCALE GENOMIC DNA]</scope>
    <source>
        <tissue evidence="11">Muscle</tissue>
    </source>
</reference>
<evidence type="ECO:0000256" key="5">
    <source>
        <dbReference type="ARBA" id="ARBA00023125"/>
    </source>
</evidence>
<feature type="compositionally biased region" description="Low complexity" evidence="9">
    <location>
        <begin position="541"/>
        <end position="550"/>
    </location>
</feature>
<feature type="compositionally biased region" description="Polar residues" evidence="9">
    <location>
        <begin position="589"/>
        <end position="619"/>
    </location>
</feature>
<feature type="compositionally biased region" description="Pro residues" evidence="9">
    <location>
        <begin position="429"/>
        <end position="441"/>
    </location>
</feature>
<dbReference type="PRINTS" id="PR00047">
    <property type="entry name" value="STROIDFINGER"/>
</dbReference>
<dbReference type="InterPro" id="IPR013088">
    <property type="entry name" value="Znf_NHR/GATA"/>
</dbReference>
<evidence type="ECO:0000313" key="11">
    <source>
        <dbReference type="EMBL" id="ROT64003.1"/>
    </source>
</evidence>
<dbReference type="GO" id="GO:0008270">
    <property type="term" value="F:zinc ion binding"/>
    <property type="evidence" value="ECO:0007669"/>
    <property type="project" value="UniProtKB-KW"/>
</dbReference>
<evidence type="ECO:0000256" key="3">
    <source>
        <dbReference type="ARBA" id="ARBA00022833"/>
    </source>
</evidence>
<feature type="compositionally biased region" description="Polar residues" evidence="9">
    <location>
        <begin position="301"/>
        <end position="313"/>
    </location>
</feature>
<evidence type="ECO:0000256" key="4">
    <source>
        <dbReference type="ARBA" id="ARBA00023015"/>
    </source>
</evidence>
<dbReference type="InterPro" id="IPR050200">
    <property type="entry name" value="Nuclear_hormone_rcpt_NR3"/>
</dbReference>
<keyword evidence="6" id="KW-0804">Transcription</keyword>
<evidence type="ECO:0000256" key="1">
    <source>
        <dbReference type="ARBA" id="ARBA00022723"/>
    </source>
</evidence>
<reference evidence="11 12" key="2">
    <citation type="submission" date="2019-01" db="EMBL/GenBank/DDBJ databases">
        <title>The decoding of complex shrimp genome reveals the adaptation for benthos swimmer, frequently molting mechanism and breeding impact on genome.</title>
        <authorList>
            <person name="Sun Y."/>
            <person name="Gao Y."/>
            <person name="Yu Y."/>
        </authorList>
    </citation>
    <scope>NUCLEOTIDE SEQUENCE [LARGE SCALE GENOMIC DNA]</scope>
    <source>
        <tissue evidence="11">Muscle</tissue>
    </source>
</reference>
<evidence type="ECO:0000256" key="6">
    <source>
        <dbReference type="ARBA" id="ARBA00023163"/>
    </source>
</evidence>
<dbReference type="PROSITE" id="PS51030">
    <property type="entry name" value="NUCLEAR_REC_DBD_2"/>
    <property type="match status" value="1"/>
</dbReference>
<name>A0A3R7M0I9_PENVA</name>
<dbReference type="GO" id="GO:0003700">
    <property type="term" value="F:DNA-binding transcription factor activity"/>
    <property type="evidence" value="ECO:0007669"/>
    <property type="project" value="InterPro"/>
</dbReference>
<protein>
    <submittedName>
        <fullName evidence="11">Embryonic gonad protein</fullName>
    </submittedName>
</protein>
<keyword evidence="2" id="KW-0863">Zinc-finger</keyword>
<evidence type="ECO:0000256" key="2">
    <source>
        <dbReference type="ARBA" id="ARBA00022771"/>
    </source>
</evidence>
<dbReference type="AlphaFoldDB" id="A0A3R7M0I9"/>
<dbReference type="OrthoDB" id="5850793at2759"/>
<feature type="compositionally biased region" description="Pro residues" evidence="9">
    <location>
        <begin position="392"/>
        <end position="403"/>
    </location>
</feature>
<feature type="compositionally biased region" description="Basic residues" evidence="9">
    <location>
        <begin position="624"/>
        <end position="634"/>
    </location>
</feature>
<keyword evidence="7" id="KW-0675">Receptor</keyword>
<dbReference type="InterPro" id="IPR001628">
    <property type="entry name" value="Znf_hrmn_rcpt"/>
</dbReference>
<evidence type="ECO:0000256" key="7">
    <source>
        <dbReference type="ARBA" id="ARBA00023170"/>
    </source>
</evidence>
<dbReference type="Pfam" id="PF00105">
    <property type="entry name" value="zf-C4"/>
    <property type="match status" value="1"/>
</dbReference>
<keyword evidence="12" id="KW-1185">Reference proteome</keyword>
<evidence type="ECO:0000256" key="9">
    <source>
        <dbReference type="SAM" id="MobiDB-lite"/>
    </source>
</evidence>
<feature type="compositionally biased region" description="Pro residues" evidence="9">
    <location>
        <begin position="511"/>
        <end position="522"/>
    </location>
</feature>
<dbReference type="EMBL" id="QCYY01003345">
    <property type="protein sequence ID" value="ROT64003.1"/>
    <property type="molecule type" value="Genomic_DNA"/>
</dbReference>
<dbReference type="Gene3D" id="3.30.50.10">
    <property type="entry name" value="Erythroid Transcription Factor GATA-1, subunit A"/>
    <property type="match status" value="1"/>
</dbReference>
<feature type="region of interest" description="Disordered" evidence="9">
    <location>
        <begin position="479"/>
        <end position="634"/>
    </location>
</feature>
<gene>
    <name evidence="11" type="ORF">C7M84_018081</name>
</gene>
<keyword evidence="3" id="KW-0862">Zinc</keyword>
<dbReference type="GO" id="GO:0043565">
    <property type="term" value="F:sequence-specific DNA binding"/>
    <property type="evidence" value="ECO:0007669"/>
    <property type="project" value="InterPro"/>
</dbReference>